<evidence type="ECO:0000256" key="5">
    <source>
        <dbReference type="ARBA" id="ARBA00022777"/>
    </source>
</evidence>
<dbReference type="Gene3D" id="3.30.565.10">
    <property type="entry name" value="Histidine kinase-like ATPase, C-terminal domain"/>
    <property type="match status" value="1"/>
</dbReference>
<keyword evidence="8" id="KW-0812">Transmembrane</keyword>
<protein>
    <submittedName>
        <fullName evidence="11">Histidine kinase</fullName>
    </submittedName>
</protein>
<dbReference type="GO" id="GO:0000155">
    <property type="term" value="F:phosphorelay sensor kinase activity"/>
    <property type="evidence" value="ECO:0007669"/>
    <property type="project" value="InterPro"/>
</dbReference>
<dbReference type="GO" id="GO:0005886">
    <property type="term" value="C:plasma membrane"/>
    <property type="evidence" value="ECO:0007669"/>
    <property type="project" value="UniProtKB-SubCell"/>
</dbReference>
<feature type="domain" description="HAMP" evidence="9">
    <location>
        <begin position="311"/>
        <end position="363"/>
    </location>
</feature>
<dbReference type="PANTHER" id="PTHR34220:SF7">
    <property type="entry name" value="SENSOR HISTIDINE KINASE YPDA"/>
    <property type="match status" value="1"/>
</dbReference>
<evidence type="ECO:0000313" key="12">
    <source>
        <dbReference type="Proteomes" id="UP001056756"/>
    </source>
</evidence>
<dbReference type="AlphaFoldDB" id="A0A9J6ZDJ1"/>
<proteinExistence type="predicted"/>
<comment type="subcellular location">
    <subcellularLocation>
        <location evidence="1">Cell membrane</location>
        <topology evidence="1">Multi-pass membrane protein</topology>
    </subcellularLocation>
</comment>
<reference evidence="11" key="1">
    <citation type="submission" date="2022-05" db="EMBL/GenBank/DDBJ databases">
        <title>Novel bacterial taxa in a minimal lignocellulolytic consortium and its capacity to transform plastics disclosed by genome-resolved metagenomics.</title>
        <authorList>
            <person name="Rodriguez C.A.D."/>
            <person name="Diaz-Garcia L."/>
            <person name="Herrera K."/>
            <person name="Tarazona N.A."/>
            <person name="Sproer C."/>
            <person name="Overmann J."/>
            <person name="Jimenez D.J."/>
        </authorList>
    </citation>
    <scope>NUCLEOTIDE SEQUENCE</scope>
    <source>
        <strain evidence="11">MAG5</strain>
    </source>
</reference>
<keyword evidence="2" id="KW-1003">Cell membrane</keyword>
<dbReference type="Gene3D" id="6.10.340.10">
    <property type="match status" value="1"/>
</dbReference>
<dbReference type="InterPro" id="IPR010559">
    <property type="entry name" value="Sig_transdc_His_kin_internal"/>
</dbReference>
<dbReference type="InterPro" id="IPR003660">
    <property type="entry name" value="HAMP_dom"/>
</dbReference>
<dbReference type="Pfam" id="PF00672">
    <property type="entry name" value="HAMP"/>
    <property type="match status" value="1"/>
</dbReference>
<keyword evidence="8" id="KW-1133">Transmembrane helix</keyword>
<keyword evidence="3" id="KW-0597">Phosphoprotein</keyword>
<dbReference type="InterPro" id="IPR036890">
    <property type="entry name" value="HATPase_C_sf"/>
</dbReference>
<evidence type="ECO:0000256" key="1">
    <source>
        <dbReference type="ARBA" id="ARBA00004651"/>
    </source>
</evidence>
<gene>
    <name evidence="11" type="ORF">NAG76_20825</name>
</gene>
<dbReference type="SMART" id="SM00304">
    <property type="entry name" value="HAMP"/>
    <property type="match status" value="1"/>
</dbReference>
<accession>A0A9J6ZDJ1</accession>
<keyword evidence="6 8" id="KW-0472">Membrane</keyword>
<evidence type="ECO:0000313" key="11">
    <source>
        <dbReference type="EMBL" id="URN94238.1"/>
    </source>
</evidence>
<dbReference type="SUPFAM" id="SSF158472">
    <property type="entry name" value="HAMP domain-like"/>
    <property type="match status" value="1"/>
</dbReference>
<dbReference type="PANTHER" id="PTHR34220">
    <property type="entry name" value="SENSOR HISTIDINE KINASE YPDA"/>
    <property type="match status" value="1"/>
</dbReference>
<name>A0A9J6ZDJ1_9BACL</name>
<evidence type="ECO:0000256" key="2">
    <source>
        <dbReference type="ARBA" id="ARBA00022475"/>
    </source>
</evidence>
<keyword evidence="4" id="KW-0808">Transferase</keyword>
<dbReference type="EMBL" id="CP097899">
    <property type="protein sequence ID" value="URN94238.1"/>
    <property type="molecule type" value="Genomic_DNA"/>
</dbReference>
<evidence type="ECO:0000256" key="8">
    <source>
        <dbReference type="SAM" id="Phobius"/>
    </source>
</evidence>
<sequence>MFIQKYSLRMKLVWSALLCILIPLIIIYFFTNYFTRDIILERAISSAENTLKVTTTEINGVFEQTLELSNFVLMSSEIRQMLLVNRDELTTSEKKQDYNLSYSRLSGTLDDLFAPKDDFYVTILGKNGYIYTNYSYSEFNPNIFYEKEWFPLLNNMPVFSSYWQGENFNYNKNSAHWITIGRPIKRALNNSIGSVIVNVNERMIRSRLVNDDNQTMMLIDNEGTVISHADSTEIGKKMSWWSEDGNPRTIEIGQKKYIYVEQWLESNDWRVVSLIPYSAAIAKNNQVLFISFIVQALFFTLFFVVLIILISALTKPIRNLSNFVTTIGEGQLNARNGIRGPNEVGRLARTIDQMLDRIQSMFEQIESEQAKKRKAELEMLQSQINPHFMFNLLNSIRLNILEKGDKENAQLISSLSSLLRMTINRDNEFISLQEEVNTVNHYVKLMNFRHANQVVLENAFDNECGKLLVPRFMIQPLIENAIIHGFEQFDGKIVIEANRTYKDETAFLKISVRDNGKGMSKEKLDKLKKVRLNIEEEQDITEVDKIKGFSGIGVSNVVQRLQLIHGKLFHFDIQSEPDVGTEIIMEFPSK</sequence>
<feature type="domain" description="Histidine kinase/HSP90-like ATPase" evidence="10">
    <location>
        <begin position="465"/>
        <end position="590"/>
    </location>
</feature>
<dbReference type="SUPFAM" id="SSF55874">
    <property type="entry name" value="ATPase domain of HSP90 chaperone/DNA topoisomerase II/histidine kinase"/>
    <property type="match status" value="1"/>
</dbReference>
<dbReference type="SMART" id="SM00387">
    <property type="entry name" value="HATPase_c"/>
    <property type="match status" value="1"/>
</dbReference>
<dbReference type="KEGG" id="plig:NAG76_20825"/>
<dbReference type="CDD" id="cd06225">
    <property type="entry name" value="HAMP"/>
    <property type="match status" value="1"/>
</dbReference>
<evidence type="ECO:0000256" key="4">
    <source>
        <dbReference type="ARBA" id="ARBA00022679"/>
    </source>
</evidence>
<organism evidence="11 12">
    <name type="scientific">Candidatus Pristimantibacillus lignocellulolyticus</name>
    <dbReference type="NCBI Taxonomy" id="2994561"/>
    <lineage>
        <taxon>Bacteria</taxon>
        <taxon>Bacillati</taxon>
        <taxon>Bacillota</taxon>
        <taxon>Bacilli</taxon>
        <taxon>Bacillales</taxon>
        <taxon>Paenibacillaceae</taxon>
        <taxon>Candidatus Pristimantibacillus</taxon>
    </lineage>
</organism>
<dbReference type="Pfam" id="PF02518">
    <property type="entry name" value="HATPase_c"/>
    <property type="match status" value="1"/>
</dbReference>
<evidence type="ECO:0000256" key="7">
    <source>
        <dbReference type="SAM" id="Coils"/>
    </source>
</evidence>
<keyword evidence="5 11" id="KW-0418">Kinase</keyword>
<evidence type="ECO:0000256" key="3">
    <source>
        <dbReference type="ARBA" id="ARBA00022553"/>
    </source>
</evidence>
<feature type="coiled-coil region" evidence="7">
    <location>
        <begin position="351"/>
        <end position="385"/>
    </location>
</feature>
<feature type="transmembrane region" description="Helical" evidence="8">
    <location>
        <begin position="287"/>
        <end position="313"/>
    </location>
</feature>
<evidence type="ECO:0000259" key="10">
    <source>
        <dbReference type="SMART" id="SM00387"/>
    </source>
</evidence>
<evidence type="ECO:0000256" key="6">
    <source>
        <dbReference type="ARBA" id="ARBA00023136"/>
    </source>
</evidence>
<keyword evidence="7" id="KW-0175">Coiled coil</keyword>
<evidence type="ECO:0000259" key="9">
    <source>
        <dbReference type="SMART" id="SM00304"/>
    </source>
</evidence>
<feature type="transmembrane region" description="Helical" evidence="8">
    <location>
        <begin position="12"/>
        <end position="30"/>
    </location>
</feature>
<dbReference type="Gene3D" id="3.30.450.20">
    <property type="entry name" value="PAS domain"/>
    <property type="match status" value="2"/>
</dbReference>
<dbReference type="InterPro" id="IPR050640">
    <property type="entry name" value="Bact_2-comp_sensor_kinase"/>
</dbReference>
<dbReference type="InterPro" id="IPR003594">
    <property type="entry name" value="HATPase_dom"/>
</dbReference>
<dbReference type="Pfam" id="PF06580">
    <property type="entry name" value="His_kinase"/>
    <property type="match status" value="1"/>
</dbReference>
<dbReference type="Proteomes" id="UP001056756">
    <property type="component" value="Chromosome"/>
</dbReference>